<dbReference type="Pfam" id="PF17177">
    <property type="entry name" value="PPR_long"/>
    <property type="match status" value="1"/>
</dbReference>
<comment type="subunit">
    <text evidence="4">Binds to mitochondrial small subunit 15S rRNA.</text>
</comment>
<dbReference type="PANTHER" id="PTHR47447:SF24">
    <property type="entry name" value="PENTATRICOPEPTIDE REPEAT-CONTAINING PROTEIN"/>
    <property type="match status" value="1"/>
</dbReference>
<feature type="region of interest" description="Disordered" evidence="6">
    <location>
        <begin position="1"/>
        <end position="36"/>
    </location>
</feature>
<name>A0AAD6YPM2_9AGAR</name>
<reference evidence="8" key="1">
    <citation type="submission" date="2023-03" db="EMBL/GenBank/DDBJ databases">
        <title>Massive genome expansion in bonnet fungi (Mycena s.s.) driven by repeated elements and novel gene families across ecological guilds.</title>
        <authorList>
            <consortium name="Lawrence Berkeley National Laboratory"/>
            <person name="Harder C.B."/>
            <person name="Miyauchi S."/>
            <person name="Viragh M."/>
            <person name="Kuo A."/>
            <person name="Thoen E."/>
            <person name="Andreopoulos B."/>
            <person name="Lu D."/>
            <person name="Skrede I."/>
            <person name="Drula E."/>
            <person name="Henrissat B."/>
            <person name="Morin E."/>
            <person name="Kohler A."/>
            <person name="Barry K."/>
            <person name="LaButti K."/>
            <person name="Morin E."/>
            <person name="Salamov A."/>
            <person name="Lipzen A."/>
            <person name="Mereny Z."/>
            <person name="Hegedus B."/>
            <person name="Baldrian P."/>
            <person name="Stursova M."/>
            <person name="Weitz H."/>
            <person name="Taylor A."/>
            <person name="Grigoriev I.V."/>
            <person name="Nagy L.G."/>
            <person name="Martin F."/>
            <person name="Kauserud H."/>
        </authorList>
    </citation>
    <scope>NUCLEOTIDE SEQUENCE</scope>
    <source>
        <strain evidence="8">9144</strain>
    </source>
</reference>
<dbReference type="NCBIfam" id="TIGR00756">
    <property type="entry name" value="PPR"/>
    <property type="match status" value="3"/>
</dbReference>
<comment type="similarity">
    <text evidence="1">Belongs to the CCM1 family.</text>
</comment>
<evidence type="ECO:0000259" key="7">
    <source>
        <dbReference type="Pfam" id="PF17177"/>
    </source>
</evidence>
<evidence type="ECO:0000256" key="4">
    <source>
        <dbReference type="ARBA" id="ARBA00044511"/>
    </source>
</evidence>
<gene>
    <name evidence="8" type="ORF">GGX14DRAFT_638583</name>
</gene>
<keyword evidence="2" id="KW-0677">Repeat</keyword>
<evidence type="ECO:0000256" key="5">
    <source>
        <dbReference type="PROSITE-ProRule" id="PRU00708"/>
    </source>
</evidence>
<organism evidence="8 9">
    <name type="scientific">Mycena pura</name>
    <dbReference type="NCBI Taxonomy" id="153505"/>
    <lineage>
        <taxon>Eukaryota</taxon>
        <taxon>Fungi</taxon>
        <taxon>Dikarya</taxon>
        <taxon>Basidiomycota</taxon>
        <taxon>Agaricomycotina</taxon>
        <taxon>Agaricomycetes</taxon>
        <taxon>Agaricomycetidae</taxon>
        <taxon>Agaricales</taxon>
        <taxon>Marasmiineae</taxon>
        <taxon>Mycenaceae</taxon>
        <taxon>Mycena</taxon>
    </lineage>
</organism>
<comment type="caution">
    <text evidence="8">The sequence shown here is derived from an EMBL/GenBank/DDBJ whole genome shotgun (WGS) entry which is preliminary data.</text>
</comment>
<comment type="function">
    <text evidence="3">Regulates mitochondrial small subunit maturation by controlling 15S rRNA 5'-end processing. Localizes to the 5' precursor of the 15S rRNA in a position that is subsequently occupied by mS47 in the mature yeast mtSSU. Uses structure and sequence-specific RNA recognition, binding to a single-stranded region of the precursor and specifically recognizing bases -6 to -1. The exchange of Ccm1 for mS47 is coupled to the irreversible removal of precursor rRNA that is accompanied by conformational changes of the mitoribosomal proteins uS5m and mS26. These conformational changes signal completion of 5'-end rRNA processing through protection of the mature 5'-end of the 15S rRNA and stabilization of mS47. The removal of the 5' precursor together with the dissociation of Ccm1 may be catalyzed by the 5'-3' exoribonuclease Pet127. Involved in the specific removal of group I introns in mitochondrial encoded transcripts.</text>
</comment>
<dbReference type="SUPFAM" id="SSF81901">
    <property type="entry name" value="HCP-like"/>
    <property type="match status" value="1"/>
</dbReference>
<dbReference type="Proteomes" id="UP001219525">
    <property type="component" value="Unassembled WGS sequence"/>
</dbReference>
<feature type="repeat" description="PPR" evidence="5">
    <location>
        <begin position="175"/>
        <end position="209"/>
    </location>
</feature>
<evidence type="ECO:0000256" key="2">
    <source>
        <dbReference type="ARBA" id="ARBA00022737"/>
    </source>
</evidence>
<dbReference type="InterPro" id="IPR033443">
    <property type="entry name" value="PROP1-like_PPR_dom"/>
</dbReference>
<evidence type="ECO:0000313" key="9">
    <source>
        <dbReference type="Proteomes" id="UP001219525"/>
    </source>
</evidence>
<dbReference type="PANTHER" id="PTHR47447">
    <property type="entry name" value="OS03G0856100 PROTEIN"/>
    <property type="match status" value="1"/>
</dbReference>
<dbReference type="Gene3D" id="1.25.40.10">
    <property type="entry name" value="Tetratricopeptide repeat domain"/>
    <property type="match status" value="3"/>
</dbReference>
<evidence type="ECO:0000256" key="3">
    <source>
        <dbReference type="ARBA" id="ARBA00044493"/>
    </source>
</evidence>
<feature type="repeat" description="PPR" evidence="5">
    <location>
        <begin position="635"/>
        <end position="669"/>
    </location>
</feature>
<dbReference type="Pfam" id="PF01535">
    <property type="entry name" value="PPR"/>
    <property type="match status" value="1"/>
</dbReference>
<feature type="domain" description="PROP1-like PPR" evidence="7">
    <location>
        <begin position="579"/>
        <end position="697"/>
    </location>
</feature>
<accession>A0AAD6YPM2</accession>
<sequence length="778" mass="87326">MAVSSETSAAPKARENCRKRAPPLIKNPPAQEPQLPPHDALLKLFRTVPQNSARLKALKKSPVLLEYFTDPQKILHLLYDLAASRKPRDALLAINLSRQIGCDLGMNAYEVVAYRLGALKEWDLLLNVLRSGIHNTHRTTPALLDWRARALLETQNFTDLYRIFDLFEANNFLPSRRTWHLVLSGYIRNHDLAGARECLRDMEASGFPPNPSTHALIATLYQNIGPDEQVKNRGIASLALIPARAATHMMNSLMNLRLKIYDVAEVFYLLSAYDQSKVGPLALLVAAANARNGDETPPRVENRGSFPITVAPDAITFAMFIDFFAHLHDLPRCLAVVEQMRLAGIVPTLRVVTSLMRAYFLSGQGGAAVRLVAGLCDPETTSPELLRDIPSSEGHVVPFETTGLGPPTRQVFNYFLRGVLGTHGLAGARSVLRLMRANHVNPDSQTSQIITSHGHRIERAQPRVLMRMIRKYSPRFTLKEAHVILSSVMRYQKFLVDGIGWDVAAAKFSPTRTAGVRPNSEEFISSIGPNFDPLAGIQLPRRSRHRGTFRPIEQSFVARGIKSDRATIALRIRHDAVIKGDMDSATAVFQQMLARGMYPNQYHYSALMEGFAKAGDFESAVEMMRAAERASFKPDVLMYTILIVGYARRKDPDMALRVFRQMIAAGIQPDVPAIDAVTSAFFFVGAYEMCWRVLTTLWPYISPLPDDINKTSLKSAVVYFRSLHRGLHQVSRKTSFDYRKTLYTALGKLSRECWHWQHARPNRGGGSSLRIRPWRREM</sequence>
<dbReference type="EMBL" id="JARJCW010000004">
    <property type="protein sequence ID" value="KAJ7225416.1"/>
    <property type="molecule type" value="Genomic_DNA"/>
</dbReference>
<dbReference type="AlphaFoldDB" id="A0AAD6YPM2"/>
<dbReference type="InterPro" id="IPR002885">
    <property type="entry name" value="PPR_rpt"/>
</dbReference>
<feature type="repeat" description="PPR" evidence="5">
    <location>
        <begin position="600"/>
        <end position="634"/>
    </location>
</feature>
<proteinExistence type="inferred from homology"/>
<evidence type="ECO:0000256" key="1">
    <source>
        <dbReference type="ARBA" id="ARBA00006192"/>
    </source>
</evidence>
<evidence type="ECO:0000313" key="8">
    <source>
        <dbReference type="EMBL" id="KAJ7225416.1"/>
    </source>
</evidence>
<protein>
    <recommendedName>
        <fullName evidence="7">PROP1-like PPR domain-containing protein</fullName>
    </recommendedName>
</protein>
<dbReference type="PROSITE" id="PS51375">
    <property type="entry name" value="PPR"/>
    <property type="match status" value="3"/>
</dbReference>
<dbReference type="InterPro" id="IPR011990">
    <property type="entry name" value="TPR-like_helical_dom_sf"/>
</dbReference>
<keyword evidence="9" id="KW-1185">Reference proteome</keyword>
<evidence type="ECO:0000256" key="6">
    <source>
        <dbReference type="SAM" id="MobiDB-lite"/>
    </source>
</evidence>